<dbReference type="GO" id="GO:0016020">
    <property type="term" value="C:membrane"/>
    <property type="evidence" value="ECO:0007669"/>
    <property type="project" value="InterPro"/>
</dbReference>
<feature type="transmembrane region" description="Helical" evidence="9">
    <location>
        <begin position="304"/>
        <end position="326"/>
    </location>
</feature>
<gene>
    <name evidence="11" type="ORF">SEV965_LOCUS32995</name>
</gene>
<keyword evidence="2" id="KW-0813">Transport</keyword>
<dbReference type="GO" id="GO:0140359">
    <property type="term" value="F:ABC-type transporter activity"/>
    <property type="evidence" value="ECO:0007669"/>
    <property type="project" value="InterPro"/>
</dbReference>
<feature type="transmembrane region" description="Helical" evidence="9">
    <location>
        <begin position="129"/>
        <end position="149"/>
    </location>
</feature>
<feature type="transmembrane region" description="Helical" evidence="9">
    <location>
        <begin position="433"/>
        <end position="451"/>
    </location>
</feature>
<feature type="transmembrane region" description="Helical" evidence="9">
    <location>
        <begin position="60"/>
        <end position="85"/>
    </location>
</feature>
<dbReference type="AlphaFoldDB" id="A0A815ND99"/>
<evidence type="ECO:0000256" key="8">
    <source>
        <dbReference type="ARBA" id="ARBA00023136"/>
    </source>
</evidence>
<dbReference type="EMBL" id="CAJNOU010004308">
    <property type="protein sequence ID" value="CAF1436115.1"/>
    <property type="molecule type" value="Genomic_DNA"/>
</dbReference>
<evidence type="ECO:0000256" key="7">
    <source>
        <dbReference type="ARBA" id="ARBA00022989"/>
    </source>
</evidence>
<dbReference type="PROSITE" id="PS50929">
    <property type="entry name" value="ABC_TM1F"/>
    <property type="match status" value="1"/>
</dbReference>
<keyword evidence="4" id="KW-0677">Repeat</keyword>
<evidence type="ECO:0000256" key="9">
    <source>
        <dbReference type="SAM" id="Phobius"/>
    </source>
</evidence>
<evidence type="ECO:0000256" key="6">
    <source>
        <dbReference type="ARBA" id="ARBA00022840"/>
    </source>
</evidence>
<feature type="transmembrane region" description="Helical" evidence="9">
    <location>
        <begin position="169"/>
        <end position="186"/>
    </location>
</feature>
<keyword evidence="7 9" id="KW-1133">Transmembrane helix</keyword>
<feature type="transmembrane region" description="Helical" evidence="9">
    <location>
        <begin position="30"/>
        <end position="48"/>
    </location>
</feature>
<name>A0A815ND99_9BILA</name>
<evidence type="ECO:0000259" key="10">
    <source>
        <dbReference type="PROSITE" id="PS50929"/>
    </source>
</evidence>
<dbReference type="PANTHER" id="PTHR24223:SF443">
    <property type="entry name" value="MULTIDRUG-RESISTANCE LIKE PROTEIN 1, ISOFORM I"/>
    <property type="match status" value="1"/>
</dbReference>
<evidence type="ECO:0000256" key="5">
    <source>
        <dbReference type="ARBA" id="ARBA00022741"/>
    </source>
</evidence>
<keyword evidence="8 9" id="KW-0472">Membrane</keyword>
<feature type="non-terminal residue" evidence="11">
    <location>
        <position position="1"/>
    </location>
</feature>
<feature type="domain" description="ABC transmembrane type-1" evidence="10">
    <location>
        <begin position="318"/>
        <end position="512"/>
    </location>
</feature>
<comment type="caution">
    <text evidence="11">The sequence shown here is derived from an EMBL/GenBank/DDBJ whole genome shotgun (WGS) entry which is preliminary data.</text>
</comment>
<dbReference type="PANTHER" id="PTHR24223">
    <property type="entry name" value="ATP-BINDING CASSETTE SUB-FAMILY C"/>
    <property type="match status" value="1"/>
</dbReference>
<keyword evidence="3 9" id="KW-0812">Transmembrane</keyword>
<evidence type="ECO:0000313" key="12">
    <source>
        <dbReference type="Proteomes" id="UP000663889"/>
    </source>
</evidence>
<dbReference type="InterPro" id="IPR050173">
    <property type="entry name" value="ABC_transporter_C-like"/>
</dbReference>
<reference evidence="11" key="1">
    <citation type="submission" date="2021-02" db="EMBL/GenBank/DDBJ databases">
        <authorList>
            <person name="Nowell W R."/>
        </authorList>
    </citation>
    <scope>NUCLEOTIDE SEQUENCE</scope>
</reference>
<dbReference type="Gene3D" id="1.20.1560.10">
    <property type="entry name" value="ABC transporter type 1, transmembrane domain"/>
    <property type="match status" value="1"/>
</dbReference>
<accession>A0A815ND99</accession>
<protein>
    <recommendedName>
        <fullName evidence="10">ABC transmembrane type-1 domain-containing protein</fullName>
    </recommendedName>
</protein>
<dbReference type="SUPFAM" id="SSF90123">
    <property type="entry name" value="ABC transporter transmembrane region"/>
    <property type="match status" value="1"/>
</dbReference>
<dbReference type="GO" id="GO:0012505">
    <property type="term" value="C:endomembrane system"/>
    <property type="evidence" value="ECO:0007669"/>
    <property type="project" value="UniProtKB-SubCell"/>
</dbReference>
<evidence type="ECO:0000313" key="11">
    <source>
        <dbReference type="EMBL" id="CAF1436115.1"/>
    </source>
</evidence>
<evidence type="ECO:0000256" key="1">
    <source>
        <dbReference type="ARBA" id="ARBA00004127"/>
    </source>
</evidence>
<keyword evidence="5" id="KW-0547">Nucleotide-binding</keyword>
<organism evidence="11 12">
    <name type="scientific">Rotaria sordida</name>
    <dbReference type="NCBI Taxonomy" id="392033"/>
    <lineage>
        <taxon>Eukaryota</taxon>
        <taxon>Metazoa</taxon>
        <taxon>Spiralia</taxon>
        <taxon>Gnathifera</taxon>
        <taxon>Rotifera</taxon>
        <taxon>Eurotatoria</taxon>
        <taxon>Bdelloidea</taxon>
        <taxon>Philodinida</taxon>
        <taxon>Philodinidae</taxon>
        <taxon>Rotaria</taxon>
    </lineage>
</organism>
<feature type="transmembrane region" description="Helical" evidence="9">
    <location>
        <begin position="353"/>
        <end position="377"/>
    </location>
</feature>
<evidence type="ECO:0000256" key="2">
    <source>
        <dbReference type="ARBA" id="ARBA00022448"/>
    </source>
</evidence>
<dbReference type="InterPro" id="IPR036640">
    <property type="entry name" value="ABC1_TM_sf"/>
</dbReference>
<sequence>MIRLCTTPFWNKNITNSSYPYLTECFRNTVLQWVPIGIFWLILPLWLYMLIKQRIKSQKILISALFITKMILTILFLLIQILRIIHYAVLSTEENGQAILLISVLYIITSITILWLMNYDRLKGVYSSGLLFIFWLLVSLAIVPDVIGYSINFQQQTKSAKLWTESARIWLHFIVALGSFIANCFAEKYGAIETVSDERPIVPELYVSFPSQIFCTWVTPLILRGYKKPLTENDCWQLPISERTVTVAHQVQNCMKRMNRRTTNISYKNTSATNQTEDENRNSLNDLPMIDIEKPLLKHQKKTIFWHALFGAFIDKIIAGGLIKFVHDLFQLTGPLILKLFLNFFTDPTKPKWLGIFYGILLSAIVFCQVIFLRAYFHCQFLVGLRFRSAITGLVYRKSLKLSNSSKHETTTGEMINLMAIDASHFGDITTQLHMLWSGPFQIIVILFVLYQQMQLAIIPGVALLLLMIPINLFLQRIQKKLTSKQMTVKDERIKMMNEILNGIRVLKLYAW</sequence>
<dbReference type="GO" id="GO:0005524">
    <property type="term" value="F:ATP binding"/>
    <property type="evidence" value="ECO:0007669"/>
    <property type="project" value="UniProtKB-KW"/>
</dbReference>
<dbReference type="Pfam" id="PF00664">
    <property type="entry name" value="ABC_membrane"/>
    <property type="match status" value="1"/>
</dbReference>
<feature type="transmembrane region" description="Helical" evidence="9">
    <location>
        <begin position="97"/>
        <end position="117"/>
    </location>
</feature>
<proteinExistence type="predicted"/>
<dbReference type="Proteomes" id="UP000663889">
    <property type="component" value="Unassembled WGS sequence"/>
</dbReference>
<evidence type="ECO:0000256" key="3">
    <source>
        <dbReference type="ARBA" id="ARBA00022692"/>
    </source>
</evidence>
<comment type="subcellular location">
    <subcellularLocation>
        <location evidence="1">Endomembrane system</location>
        <topology evidence="1">Multi-pass membrane protein</topology>
    </subcellularLocation>
</comment>
<dbReference type="InterPro" id="IPR011527">
    <property type="entry name" value="ABC1_TM_dom"/>
</dbReference>
<feature type="transmembrane region" description="Helical" evidence="9">
    <location>
        <begin position="457"/>
        <end position="475"/>
    </location>
</feature>
<keyword evidence="6" id="KW-0067">ATP-binding</keyword>
<evidence type="ECO:0000256" key="4">
    <source>
        <dbReference type="ARBA" id="ARBA00022737"/>
    </source>
</evidence>